<dbReference type="GO" id="GO:0005975">
    <property type="term" value="P:carbohydrate metabolic process"/>
    <property type="evidence" value="ECO:0007669"/>
    <property type="project" value="InterPro"/>
</dbReference>
<evidence type="ECO:0000256" key="4">
    <source>
        <dbReference type="ARBA" id="ARBA00022801"/>
    </source>
</evidence>
<dbReference type="OrthoDB" id="9763537at2"/>
<dbReference type="PANTHER" id="PTHR22600:SF57">
    <property type="entry name" value="BETA-N-ACETYLHEXOSAMINIDASE"/>
    <property type="match status" value="1"/>
</dbReference>
<dbReference type="SUPFAM" id="SSF51445">
    <property type="entry name" value="(Trans)glycosidases"/>
    <property type="match status" value="1"/>
</dbReference>
<dbReference type="Gene3D" id="3.30.379.10">
    <property type="entry name" value="Chitobiase/beta-hexosaminidase domain 2-like"/>
    <property type="match status" value="1"/>
</dbReference>
<dbReference type="CDD" id="cd06563">
    <property type="entry name" value="GH20_chitobiase-like"/>
    <property type="match status" value="1"/>
</dbReference>
<evidence type="ECO:0000256" key="2">
    <source>
        <dbReference type="ARBA" id="ARBA00006285"/>
    </source>
</evidence>
<evidence type="ECO:0000256" key="1">
    <source>
        <dbReference type="ARBA" id="ARBA00001231"/>
    </source>
</evidence>
<evidence type="ECO:0000259" key="8">
    <source>
        <dbReference type="Pfam" id="PF02838"/>
    </source>
</evidence>
<feature type="domain" description="Beta-hexosaminidase bacterial type N-terminal" evidence="8">
    <location>
        <begin position="26"/>
        <end position="150"/>
    </location>
</feature>
<dbReference type="GO" id="GO:0030203">
    <property type="term" value="P:glycosaminoglycan metabolic process"/>
    <property type="evidence" value="ECO:0007669"/>
    <property type="project" value="TreeGrafter"/>
</dbReference>
<dbReference type="Gene3D" id="2.60.120.260">
    <property type="entry name" value="Galactose-binding domain-like"/>
    <property type="match status" value="1"/>
</dbReference>
<evidence type="ECO:0000259" key="9">
    <source>
        <dbReference type="Pfam" id="PF13290"/>
    </source>
</evidence>
<evidence type="ECO:0000313" key="10">
    <source>
        <dbReference type="EMBL" id="RAJ15974.1"/>
    </source>
</evidence>
<dbReference type="InterPro" id="IPR029018">
    <property type="entry name" value="Hex-like_dom2"/>
</dbReference>
<dbReference type="Pfam" id="PF02838">
    <property type="entry name" value="Glyco_hydro_20b"/>
    <property type="match status" value="1"/>
</dbReference>
<dbReference type="Gene3D" id="3.20.20.80">
    <property type="entry name" value="Glycosidases"/>
    <property type="match status" value="1"/>
</dbReference>
<keyword evidence="11" id="KW-1185">Reference proteome</keyword>
<evidence type="ECO:0000256" key="5">
    <source>
        <dbReference type="ARBA" id="ARBA00023295"/>
    </source>
</evidence>
<evidence type="ECO:0000313" key="11">
    <source>
        <dbReference type="Proteomes" id="UP000249696"/>
    </source>
</evidence>
<dbReference type="InterPro" id="IPR015883">
    <property type="entry name" value="Glyco_hydro_20_cat"/>
</dbReference>
<name>A0A327RK83_9FLAO</name>
<dbReference type="EC" id="3.2.1.52" evidence="3"/>
<dbReference type="Pfam" id="PF00728">
    <property type="entry name" value="Glyco_hydro_20"/>
    <property type="match status" value="1"/>
</dbReference>
<keyword evidence="4" id="KW-0378">Hydrolase</keyword>
<keyword evidence="5" id="KW-0326">Glycosidase</keyword>
<comment type="caution">
    <text evidence="10">The sequence shown here is derived from an EMBL/GenBank/DDBJ whole genome shotgun (WGS) entry which is preliminary data.</text>
</comment>
<comment type="similarity">
    <text evidence="2">Belongs to the glycosyl hydrolase 20 family.</text>
</comment>
<gene>
    <name evidence="10" type="ORF">LV92_00678</name>
</gene>
<dbReference type="InterPro" id="IPR017853">
    <property type="entry name" value="GH"/>
</dbReference>
<comment type="catalytic activity">
    <reaction evidence="1">
        <text>Hydrolysis of terminal non-reducing N-acetyl-D-hexosamine residues in N-acetyl-beta-D-hexosaminides.</text>
        <dbReference type="EC" id="3.2.1.52"/>
    </reaction>
</comment>
<dbReference type="InterPro" id="IPR025705">
    <property type="entry name" value="Beta_hexosaminidase_sua/sub"/>
</dbReference>
<dbReference type="InterPro" id="IPR015882">
    <property type="entry name" value="HEX_bac_N"/>
</dbReference>
<sequence>MYSSRLALLFILLVVTACKNIEPPKMGIIPQPNEINYQEGAFTINDKTVIVVENNIEAKQLANGLGSFLKDKFNLTLEYSTTAQDNAIHLIKTSRDGDYGAYNLNIGKEGVVIEGSTDQGIYYGLQTLKQMLSPKANIKEPLLNYVHVNDAPAYKWRGMMLDVARHFVPKDSIKKVLDILAMHKMNKFHWHLVDGIGWRIQIDAYPELIKKGAWRKVKGDKKPWEDFEATYRDSSSAVYGGYYTKDDLREIVAYAKERYIDIIPEIEMPGHSEAALQCFPEFSCDTDLITGVYCAGNEGTFEFLQNIISEVVDIFPNEYLHIGGDEVGKESWLKCDKCKKRMQQENLQTAEELQSYFVSRMEKYINTKNRKLIGWDEILEGGLPERATVMSWRGFAGGIEAANAGHDVVMTPGDPLYLDHSQGKSEYEPPSWGGYNNVLKIYDFNPVPKDIAPDKKHHILGAQGNLWTEQVKSLSHIQYMMLPRISALSEAIWTKAEKKNREHFINKLDVHFDRLDEMGYNYSGSSLTPDYDVSYNKVNKVFNLRLHNELDLYEIRYTLDGSNPTMQSELYSGPIEYTTAIELNAMCFRNGEPIGFPLKKMFSTGFGDQCKVTYSNAYNETYGGGGDKALFDNKFAIARGDDPSWQGIKEKDFEVLIDLGSVNELSYVGLNFFQDIGATSVMLPTKVIISISKDGENFKTVLDEAIATQEKREPIIKTIKSNFDKQDVSHIKIIAKNRSVLPEWHIRKGPAWIFVDEISVK</sequence>
<accession>A0A327RK83</accession>
<reference evidence="10 11" key="1">
    <citation type="submission" date="2018-06" db="EMBL/GenBank/DDBJ databases">
        <title>Genomic Encyclopedia of Archaeal and Bacterial Type Strains, Phase II (KMG-II): from individual species to whole genera.</title>
        <authorList>
            <person name="Goeker M."/>
        </authorList>
    </citation>
    <scope>NUCLEOTIDE SEQUENCE [LARGE SCALE GENOMIC DNA]</scope>
    <source>
        <strain evidence="10 11">DSM 23522</strain>
    </source>
</reference>
<dbReference type="GO" id="GO:0004563">
    <property type="term" value="F:beta-N-acetylhexosaminidase activity"/>
    <property type="evidence" value="ECO:0007669"/>
    <property type="project" value="UniProtKB-EC"/>
</dbReference>
<feature type="active site" description="Proton donor" evidence="6">
    <location>
        <position position="326"/>
    </location>
</feature>
<dbReference type="InterPro" id="IPR059177">
    <property type="entry name" value="GH29D-like_dom"/>
</dbReference>
<evidence type="ECO:0000259" key="7">
    <source>
        <dbReference type="Pfam" id="PF00728"/>
    </source>
</evidence>
<feature type="domain" description="Glycoside hydrolase family 20 catalytic" evidence="7">
    <location>
        <begin position="154"/>
        <end position="495"/>
    </location>
</feature>
<dbReference type="RefSeq" id="WP_111622206.1">
    <property type="nucleotide sequence ID" value="NZ_QLLN01000001.1"/>
</dbReference>
<dbReference type="SUPFAM" id="SSF49785">
    <property type="entry name" value="Galactose-binding domain-like"/>
    <property type="match status" value="1"/>
</dbReference>
<proteinExistence type="inferred from homology"/>
<dbReference type="AlphaFoldDB" id="A0A327RK83"/>
<dbReference type="PRINTS" id="PR00738">
    <property type="entry name" value="GLHYDRLASE20"/>
</dbReference>
<dbReference type="GO" id="GO:0016020">
    <property type="term" value="C:membrane"/>
    <property type="evidence" value="ECO:0007669"/>
    <property type="project" value="TreeGrafter"/>
</dbReference>
<feature type="domain" description="GH29D-like beta-sandwich" evidence="9">
    <location>
        <begin position="546"/>
        <end position="591"/>
    </location>
</feature>
<dbReference type="InterPro" id="IPR008979">
    <property type="entry name" value="Galactose-bd-like_sf"/>
</dbReference>
<dbReference type="SUPFAM" id="SSF55545">
    <property type="entry name" value="beta-N-acetylhexosaminidase-like domain"/>
    <property type="match status" value="1"/>
</dbReference>
<evidence type="ECO:0000256" key="6">
    <source>
        <dbReference type="PIRSR" id="PIRSR625705-1"/>
    </source>
</evidence>
<dbReference type="EMBL" id="QLLN01000001">
    <property type="protein sequence ID" value="RAJ15974.1"/>
    <property type="molecule type" value="Genomic_DNA"/>
</dbReference>
<dbReference type="Pfam" id="PF13290">
    <property type="entry name" value="CHB_HEX_C_1"/>
    <property type="match status" value="1"/>
</dbReference>
<dbReference type="PANTHER" id="PTHR22600">
    <property type="entry name" value="BETA-HEXOSAMINIDASE"/>
    <property type="match status" value="1"/>
</dbReference>
<dbReference type="Proteomes" id="UP000249696">
    <property type="component" value="Unassembled WGS sequence"/>
</dbReference>
<evidence type="ECO:0000256" key="3">
    <source>
        <dbReference type="ARBA" id="ARBA00012663"/>
    </source>
</evidence>
<dbReference type="PROSITE" id="PS51257">
    <property type="entry name" value="PROKAR_LIPOPROTEIN"/>
    <property type="match status" value="1"/>
</dbReference>
<organism evidence="10 11">
    <name type="scientific">Arenibacter echinorum</name>
    <dbReference type="NCBI Taxonomy" id="440515"/>
    <lineage>
        <taxon>Bacteria</taxon>
        <taxon>Pseudomonadati</taxon>
        <taxon>Bacteroidota</taxon>
        <taxon>Flavobacteriia</taxon>
        <taxon>Flavobacteriales</taxon>
        <taxon>Flavobacteriaceae</taxon>
        <taxon>Arenibacter</taxon>
    </lineage>
</organism>
<protein>
    <recommendedName>
        <fullName evidence="3">beta-N-acetylhexosaminidase</fullName>
        <ecNumber evidence="3">3.2.1.52</ecNumber>
    </recommendedName>
</protein>